<comment type="function">
    <text evidence="9">Required for the maintenance of the structure of the mitochondrial inner membrane. Involved in mitochondrial morphology. Causes growth arrest when highly overexpressed.</text>
</comment>
<dbReference type="Proteomes" id="UP000016931">
    <property type="component" value="Unassembled WGS sequence"/>
</dbReference>
<name>N1QIA2_SPHMS</name>
<sequence length="497" mass="56324">MSVSTRPLARLATVTARWSSNTQWTCAGCRMRTSIVKRRTTPIWQRDFSSTLWRRDDRTEERLRRIQEENADRVRKEEEARQIAESRAKRLRDEQEAERRKLEAETRSQSQQDTEPTTHGTEPQLPLPVSAAAAVPATAAETSKRLPSHAESKRSDLQKRALKLLDDLLVKANTISQQVNQYTGTDYTGIEALRQEISKQEQTVRQRSQDLTSARTTLNEAYAAQATAQREIVGLLERKSSWSPSDLERYMSLVRSEHLNEQSVTQAKEGLETAEQRLEEGRALLERLERKQYHEEQVWNNMIRRNSTWLTFGLMGFNIILLLANIVVFEPWRRDKIIRGMEGLLEKKHIVHFQTEDRATQTGEAELDKQASENDMLLNTNVSPASIGASSEKAATTAADSMRPGEVLPAETPEAVGTVPSVPEEMAQSKPEAVYDSKRDTNGVDRPTFEIWQDTLSDLFSERVVQMRKVDITNIALQGAASGFAIMGLLLVLLRPT</sequence>
<dbReference type="Pfam" id="PF05546">
    <property type="entry name" value="She9_MDM33"/>
    <property type="match status" value="1"/>
</dbReference>
<keyword evidence="7 10" id="KW-0496">Mitochondrion</keyword>
<comment type="subunit">
    <text evidence="10">Homooligomer.</text>
</comment>
<feature type="coiled-coil region" evidence="11">
    <location>
        <begin position="264"/>
        <end position="291"/>
    </location>
</feature>
<evidence type="ECO:0000256" key="4">
    <source>
        <dbReference type="ARBA" id="ARBA00022946"/>
    </source>
</evidence>
<dbReference type="GO" id="GO:0007007">
    <property type="term" value="P:inner mitochondrial membrane organization"/>
    <property type="evidence" value="ECO:0007669"/>
    <property type="project" value="TreeGrafter"/>
</dbReference>
<keyword evidence="3 10" id="KW-0999">Mitochondrion inner membrane</keyword>
<evidence type="ECO:0000256" key="11">
    <source>
        <dbReference type="SAM" id="Coils"/>
    </source>
</evidence>
<evidence type="ECO:0000313" key="14">
    <source>
        <dbReference type="Proteomes" id="UP000016931"/>
    </source>
</evidence>
<dbReference type="HOGENOM" id="CLU_025632_2_2_1"/>
<gene>
    <name evidence="13" type="ORF">SEPMUDRAFT_151632</name>
</gene>
<dbReference type="OrthoDB" id="5595506at2759"/>
<dbReference type="OMA" id="ERYMALI"/>
<dbReference type="PANTHER" id="PTHR31961:SF3">
    <property type="entry name" value="SENSITIVE TO HIGH EXPRESSION PROTEIN 9, MITOCHONDRIAL"/>
    <property type="match status" value="1"/>
</dbReference>
<evidence type="ECO:0000256" key="8">
    <source>
        <dbReference type="ARBA" id="ARBA00023136"/>
    </source>
</evidence>
<dbReference type="RefSeq" id="XP_016757830.1">
    <property type="nucleotide sequence ID" value="XM_016906940.1"/>
</dbReference>
<feature type="region of interest" description="Disordered" evidence="12">
    <location>
        <begin position="422"/>
        <end position="441"/>
    </location>
</feature>
<dbReference type="GeneID" id="27904077"/>
<evidence type="ECO:0000256" key="10">
    <source>
        <dbReference type="RuleBase" id="RU364128"/>
    </source>
</evidence>
<keyword evidence="8 10" id="KW-0472">Membrane</keyword>
<comment type="subcellular location">
    <subcellularLocation>
        <location evidence="10">Mitochondrion inner membrane</location>
        <topology evidence="10">Multi-pass membrane protein</topology>
    </subcellularLocation>
</comment>
<evidence type="ECO:0000256" key="5">
    <source>
        <dbReference type="ARBA" id="ARBA00022989"/>
    </source>
</evidence>
<evidence type="ECO:0000256" key="9">
    <source>
        <dbReference type="ARBA" id="ARBA00024807"/>
    </source>
</evidence>
<reference evidence="13 14" key="1">
    <citation type="journal article" date="2012" name="PLoS Pathog.">
        <title>Diverse lifestyles and strategies of plant pathogenesis encoded in the genomes of eighteen Dothideomycetes fungi.</title>
        <authorList>
            <person name="Ohm R.A."/>
            <person name="Feau N."/>
            <person name="Henrissat B."/>
            <person name="Schoch C.L."/>
            <person name="Horwitz B.A."/>
            <person name="Barry K.W."/>
            <person name="Condon B.J."/>
            <person name="Copeland A.C."/>
            <person name="Dhillon B."/>
            <person name="Glaser F."/>
            <person name="Hesse C.N."/>
            <person name="Kosti I."/>
            <person name="LaButti K."/>
            <person name="Lindquist E.A."/>
            <person name="Lucas S."/>
            <person name="Salamov A.A."/>
            <person name="Bradshaw R.E."/>
            <person name="Ciuffetti L."/>
            <person name="Hamelin R.C."/>
            <person name="Kema G.H.J."/>
            <person name="Lawrence C."/>
            <person name="Scott J.A."/>
            <person name="Spatafora J.W."/>
            <person name="Turgeon B.G."/>
            <person name="de Wit P.J.G.M."/>
            <person name="Zhong S."/>
            <person name="Goodwin S.B."/>
            <person name="Grigoriev I.V."/>
        </authorList>
    </citation>
    <scope>NUCLEOTIDE SEQUENCE [LARGE SCALE GENOMIC DNA]</scope>
    <source>
        <strain evidence="13 14">SO2202</strain>
    </source>
</reference>
<dbReference type="GO" id="GO:0005743">
    <property type="term" value="C:mitochondrial inner membrane"/>
    <property type="evidence" value="ECO:0007669"/>
    <property type="project" value="UniProtKB-SubCell"/>
</dbReference>
<dbReference type="PANTHER" id="PTHR31961">
    <property type="entry name" value="SENSITIVE TO HIGH EXPRESSION PROTEIN 9, MITOCHONDRIAL"/>
    <property type="match status" value="1"/>
</dbReference>
<feature type="compositionally biased region" description="Basic and acidic residues" evidence="12">
    <location>
        <begin position="85"/>
        <end position="106"/>
    </location>
</feature>
<protein>
    <recommendedName>
        <fullName evidence="10">Sensitive to high expression protein 9, mitochondrial</fullName>
    </recommendedName>
</protein>
<feature type="transmembrane region" description="Helical" evidence="10">
    <location>
        <begin position="309"/>
        <end position="329"/>
    </location>
</feature>
<feature type="compositionally biased region" description="Polar residues" evidence="12">
    <location>
        <begin position="107"/>
        <end position="121"/>
    </location>
</feature>
<feature type="compositionally biased region" description="Low complexity" evidence="12">
    <location>
        <begin position="128"/>
        <end position="141"/>
    </location>
</feature>
<keyword evidence="14" id="KW-1185">Reference proteome</keyword>
<evidence type="ECO:0000256" key="12">
    <source>
        <dbReference type="SAM" id="MobiDB-lite"/>
    </source>
</evidence>
<dbReference type="eggNOG" id="ENOG502QQ1E">
    <property type="taxonomic scope" value="Eukaryota"/>
</dbReference>
<evidence type="ECO:0000256" key="6">
    <source>
        <dbReference type="ARBA" id="ARBA00023054"/>
    </source>
</evidence>
<proteinExistence type="inferred from homology"/>
<evidence type="ECO:0000256" key="1">
    <source>
        <dbReference type="ARBA" id="ARBA00007472"/>
    </source>
</evidence>
<keyword evidence="6 11" id="KW-0175">Coiled coil</keyword>
<evidence type="ECO:0000313" key="13">
    <source>
        <dbReference type="EMBL" id="EMF09709.1"/>
    </source>
</evidence>
<dbReference type="EMBL" id="KB456269">
    <property type="protein sequence ID" value="EMF09709.1"/>
    <property type="molecule type" value="Genomic_DNA"/>
</dbReference>
<feature type="non-terminal residue" evidence="13">
    <location>
        <position position="1"/>
    </location>
</feature>
<evidence type="ECO:0000256" key="3">
    <source>
        <dbReference type="ARBA" id="ARBA00022792"/>
    </source>
</evidence>
<keyword evidence="5 10" id="KW-1133">Transmembrane helix</keyword>
<evidence type="ECO:0000256" key="7">
    <source>
        <dbReference type="ARBA" id="ARBA00023128"/>
    </source>
</evidence>
<keyword evidence="2 10" id="KW-0812">Transmembrane</keyword>
<keyword evidence="4 10" id="KW-0809">Transit peptide</keyword>
<comment type="similarity">
    <text evidence="1 10">Belongs to the SHE9 family.</text>
</comment>
<accession>N1QIA2</accession>
<feature type="transmembrane region" description="Helical" evidence="10">
    <location>
        <begin position="475"/>
        <end position="494"/>
    </location>
</feature>
<feature type="region of interest" description="Disordered" evidence="12">
    <location>
        <begin position="85"/>
        <end position="156"/>
    </location>
</feature>
<dbReference type="AlphaFoldDB" id="N1QIA2"/>
<organism evidence="13 14">
    <name type="scientific">Sphaerulina musiva (strain SO2202)</name>
    <name type="common">Poplar stem canker fungus</name>
    <name type="synonym">Septoria musiva</name>
    <dbReference type="NCBI Taxonomy" id="692275"/>
    <lineage>
        <taxon>Eukaryota</taxon>
        <taxon>Fungi</taxon>
        <taxon>Dikarya</taxon>
        <taxon>Ascomycota</taxon>
        <taxon>Pezizomycotina</taxon>
        <taxon>Dothideomycetes</taxon>
        <taxon>Dothideomycetidae</taxon>
        <taxon>Mycosphaerellales</taxon>
        <taxon>Mycosphaerellaceae</taxon>
        <taxon>Sphaerulina</taxon>
    </lineage>
</organism>
<dbReference type="InterPro" id="IPR008839">
    <property type="entry name" value="MDM33_fungi"/>
</dbReference>
<feature type="compositionally biased region" description="Basic and acidic residues" evidence="12">
    <location>
        <begin position="142"/>
        <end position="156"/>
    </location>
</feature>
<evidence type="ECO:0000256" key="2">
    <source>
        <dbReference type="ARBA" id="ARBA00022692"/>
    </source>
</evidence>